<evidence type="ECO:0000256" key="2">
    <source>
        <dbReference type="ARBA" id="ARBA00023172"/>
    </source>
</evidence>
<dbReference type="HAMAP" id="MF_00201">
    <property type="entry name" value="RecO"/>
    <property type="match status" value="1"/>
</dbReference>
<name>A0ABM8I6V7_9FIRM</name>
<evidence type="ECO:0000256" key="1">
    <source>
        <dbReference type="ARBA" id="ARBA00022763"/>
    </source>
</evidence>
<comment type="similarity">
    <text evidence="4">Belongs to the RecO family.</text>
</comment>
<comment type="function">
    <text evidence="4">Involved in DNA repair and RecF pathway recombination.</text>
</comment>
<protein>
    <recommendedName>
        <fullName evidence="4">DNA repair protein RecO</fullName>
    </recommendedName>
    <alternativeName>
        <fullName evidence="4">Recombination protein O</fullName>
    </alternativeName>
</protein>
<dbReference type="InterPro" id="IPR022572">
    <property type="entry name" value="DNA_rep/recomb_RecO_N"/>
</dbReference>
<keyword evidence="2 4" id="KW-0233">DNA recombination</keyword>
<dbReference type="RefSeq" id="WP_230105465.1">
    <property type="nucleotide sequence ID" value="NZ_AP024845.1"/>
</dbReference>
<proteinExistence type="inferred from homology"/>
<dbReference type="PANTHER" id="PTHR33991">
    <property type="entry name" value="DNA REPAIR PROTEIN RECO"/>
    <property type="match status" value="1"/>
</dbReference>
<evidence type="ECO:0000313" key="6">
    <source>
        <dbReference type="EMBL" id="BDZ78192.1"/>
    </source>
</evidence>
<reference evidence="7" key="1">
    <citation type="journal article" date="2023" name="Int. J. Syst. Evol. Microbiol.">
        <title>Claveliimonas bilis gen. nov., sp. nov., deoxycholic acid-producing bacteria isolated from human faeces, and reclassification of Sellimonas monacensis Zenner et al. 2021 as Claveliimonas monacensis comb. nov.</title>
        <authorList>
            <person name="Hisatomi A."/>
            <person name="Kastawa N.W.E.P.G."/>
            <person name="Song I."/>
            <person name="Ohkuma M."/>
            <person name="Fukiya S."/>
            <person name="Sakamoto M."/>
        </authorList>
    </citation>
    <scope>NUCLEOTIDE SEQUENCE [LARGE SCALE GENOMIC DNA]</scope>
    <source>
        <strain evidence="7">12BBH14</strain>
    </source>
</reference>
<dbReference type="EMBL" id="AP027742">
    <property type="protein sequence ID" value="BDZ78192.1"/>
    <property type="molecule type" value="Genomic_DNA"/>
</dbReference>
<dbReference type="Pfam" id="PF11967">
    <property type="entry name" value="RecO_N"/>
    <property type="match status" value="1"/>
</dbReference>
<dbReference type="Proteomes" id="UP001305815">
    <property type="component" value="Chromosome"/>
</dbReference>
<accession>A0ABM8I6V7</accession>
<dbReference type="InterPro" id="IPR003717">
    <property type="entry name" value="RecO"/>
</dbReference>
<dbReference type="NCBIfam" id="TIGR00613">
    <property type="entry name" value="reco"/>
    <property type="match status" value="1"/>
</dbReference>
<sequence>MSQSNQITVMGMILSAAPIGEYDKRVVILTKERGKISAFARGARKPGSPLTGAVNPFSFGTFTVYEGRTSYTLVAADISNYFAELRADIEAAYYGFYFLDIANYYGREANDETMLLKLLYQTFRALVKKTLPDRLIRYIFELKAIAVNGEAPQVFQCVMCQRNDQPAVFSALKGGLVCESCRGSVPDGIRLNPSTVYTLQYIISSSIEKLYTFTVSDEVLKELGMVMERYMDIYVDRHFKSLDILKQITGES</sequence>
<evidence type="ECO:0000313" key="7">
    <source>
        <dbReference type="Proteomes" id="UP001305815"/>
    </source>
</evidence>
<evidence type="ECO:0000256" key="4">
    <source>
        <dbReference type="HAMAP-Rule" id="MF_00201"/>
    </source>
</evidence>
<gene>
    <name evidence="4 6" type="primary">recO</name>
    <name evidence="6" type="ORF">Lac1_23750</name>
</gene>
<keyword evidence="3 4" id="KW-0234">DNA repair</keyword>
<evidence type="ECO:0000256" key="3">
    <source>
        <dbReference type="ARBA" id="ARBA00023204"/>
    </source>
</evidence>
<dbReference type="PANTHER" id="PTHR33991:SF1">
    <property type="entry name" value="DNA REPAIR PROTEIN RECO"/>
    <property type="match status" value="1"/>
</dbReference>
<dbReference type="Pfam" id="PF02565">
    <property type="entry name" value="RecO_C"/>
    <property type="match status" value="1"/>
</dbReference>
<keyword evidence="7" id="KW-1185">Reference proteome</keyword>
<keyword evidence="1 4" id="KW-0227">DNA damage</keyword>
<organism evidence="6 7">
    <name type="scientific">Claveliimonas bilis</name>
    <dbReference type="NCBI Taxonomy" id="3028070"/>
    <lineage>
        <taxon>Bacteria</taxon>
        <taxon>Bacillati</taxon>
        <taxon>Bacillota</taxon>
        <taxon>Clostridia</taxon>
        <taxon>Lachnospirales</taxon>
        <taxon>Lachnospiraceae</taxon>
        <taxon>Claveliimonas</taxon>
    </lineage>
</organism>
<feature type="domain" description="DNA replication/recombination mediator RecO N-terminal" evidence="5">
    <location>
        <begin position="6"/>
        <end position="82"/>
    </location>
</feature>
<evidence type="ECO:0000259" key="5">
    <source>
        <dbReference type="Pfam" id="PF11967"/>
    </source>
</evidence>